<dbReference type="AlphaFoldDB" id="A0AA36EK94"/>
<organism evidence="1 2">
    <name type="scientific">Lactuca saligna</name>
    <name type="common">Willowleaf lettuce</name>
    <dbReference type="NCBI Taxonomy" id="75948"/>
    <lineage>
        <taxon>Eukaryota</taxon>
        <taxon>Viridiplantae</taxon>
        <taxon>Streptophyta</taxon>
        <taxon>Embryophyta</taxon>
        <taxon>Tracheophyta</taxon>
        <taxon>Spermatophyta</taxon>
        <taxon>Magnoliopsida</taxon>
        <taxon>eudicotyledons</taxon>
        <taxon>Gunneridae</taxon>
        <taxon>Pentapetalae</taxon>
        <taxon>asterids</taxon>
        <taxon>campanulids</taxon>
        <taxon>Asterales</taxon>
        <taxon>Asteraceae</taxon>
        <taxon>Cichorioideae</taxon>
        <taxon>Cichorieae</taxon>
        <taxon>Lactucinae</taxon>
        <taxon>Lactuca</taxon>
    </lineage>
</organism>
<evidence type="ECO:0000313" key="2">
    <source>
        <dbReference type="Proteomes" id="UP001177003"/>
    </source>
</evidence>
<protein>
    <submittedName>
        <fullName evidence="1">Uncharacterized protein</fullName>
    </submittedName>
</protein>
<accession>A0AA36EK94</accession>
<name>A0AA36EK94_LACSI</name>
<evidence type="ECO:0000313" key="1">
    <source>
        <dbReference type="EMBL" id="CAI9299053.1"/>
    </source>
</evidence>
<dbReference type="EMBL" id="OX465084">
    <property type="protein sequence ID" value="CAI9299053.1"/>
    <property type="molecule type" value="Genomic_DNA"/>
</dbReference>
<dbReference type="Proteomes" id="UP001177003">
    <property type="component" value="Chromosome 8"/>
</dbReference>
<gene>
    <name evidence="1" type="ORF">LSALG_LOCUS37782</name>
</gene>
<sequence length="192" mass="20826">MGCEYSPDVIFIEVVPSPPPYPKHTIDPIFIARFPPPISSQPPPSTPLPPPLFTATATTTSTTTSVRPFVNVNTSYAAAKTSRFTTSTTSLVSPQQHGSEDVLGEEDFDFETFQYNPFSIQDDSDKDAPITQKDLKALNKKMDSILASSTISSSKAYSEATVKGMLDTLVKEHAANFDKANKAVENSTQSCL</sequence>
<reference evidence="1" key="1">
    <citation type="submission" date="2023-04" db="EMBL/GenBank/DDBJ databases">
        <authorList>
            <person name="Vijverberg K."/>
            <person name="Xiong W."/>
            <person name="Schranz E."/>
        </authorList>
    </citation>
    <scope>NUCLEOTIDE SEQUENCE</scope>
</reference>
<proteinExistence type="predicted"/>
<keyword evidence="2" id="KW-1185">Reference proteome</keyword>